<protein>
    <submittedName>
        <fullName evidence="2">Glycosyltransferase family 4 protein</fullName>
    </submittedName>
</protein>
<dbReference type="InterPro" id="IPR001296">
    <property type="entry name" value="Glyco_trans_1"/>
</dbReference>
<evidence type="ECO:0000259" key="1">
    <source>
        <dbReference type="Pfam" id="PF00534"/>
    </source>
</evidence>
<name>A0AAP2DY63_9BACT</name>
<sequence length="339" mass="38817">MTQERRIRIFTWHIHGSYLYYLSRCNVELYIPFDARRSDRYIGLGTTFPFGENVKEIAAEEVRNASFDCVIFQSPENYREDQHRILSEQQRKLPRLYLEHNPPQENPVFNHHFVRDPEVTIVHVTHFNNLMWDNNGVPSVVIDHGIPAPATTYTGELSRGIVVINNLSQRGRRLGSDIFEAVRKHVPIDLVGMGTENMGGLGEVLHPELPEFLKRYRFFFNPIRYTSLGLAVLEAMMIGLPVVGLATTEMATVFSNGHSGWIHTDVDYLVDRMQELLNDREAAARMGLAGRQIAHERFSIERFARDWDQLLHRIVSEAAARERTPVEQQADASVPEPAG</sequence>
<feature type="domain" description="Glycosyl transferase family 1" evidence="1">
    <location>
        <begin position="201"/>
        <end position="292"/>
    </location>
</feature>
<dbReference type="Pfam" id="PF00534">
    <property type="entry name" value="Glycos_transf_1"/>
    <property type="match status" value="1"/>
</dbReference>
<dbReference type="RefSeq" id="WP_254083757.1">
    <property type="nucleotide sequence ID" value="NZ_JAHESE010000005.1"/>
</dbReference>
<dbReference type="EMBL" id="JAHESE010000005">
    <property type="protein sequence ID" value="MBT1708167.1"/>
    <property type="molecule type" value="Genomic_DNA"/>
</dbReference>
<reference evidence="2 3" key="1">
    <citation type="submission" date="2021-05" db="EMBL/GenBank/DDBJ databases">
        <title>A Polyphasic approach of four new species of the genus Ohtaekwangia: Ohtaekwangia histidinii sp. nov., Ohtaekwangia cretensis sp. nov., Ohtaekwangia indiensis sp. nov., Ohtaekwangia reichenbachii sp. nov. from diverse environment.</title>
        <authorList>
            <person name="Octaviana S."/>
        </authorList>
    </citation>
    <scope>NUCLEOTIDE SEQUENCE [LARGE SCALE GENOMIC DNA]</scope>
    <source>
        <strain evidence="2 3">PWU5</strain>
    </source>
</reference>
<gene>
    <name evidence="2" type="ORF">KK062_08030</name>
</gene>
<keyword evidence="3" id="KW-1185">Reference proteome</keyword>
<accession>A0AAP2DY63</accession>
<organism evidence="2 3">
    <name type="scientific">Dawidia cretensis</name>
    <dbReference type="NCBI Taxonomy" id="2782350"/>
    <lineage>
        <taxon>Bacteria</taxon>
        <taxon>Pseudomonadati</taxon>
        <taxon>Bacteroidota</taxon>
        <taxon>Cytophagia</taxon>
        <taxon>Cytophagales</taxon>
        <taxon>Chryseotaleaceae</taxon>
        <taxon>Dawidia</taxon>
    </lineage>
</organism>
<dbReference type="InterPro" id="IPR050194">
    <property type="entry name" value="Glycosyltransferase_grp1"/>
</dbReference>
<dbReference type="CDD" id="cd03801">
    <property type="entry name" value="GT4_PimA-like"/>
    <property type="match status" value="1"/>
</dbReference>
<proteinExistence type="predicted"/>
<dbReference type="PANTHER" id="PTHR45947:SF3">
    <property type="entry name" value="SULFOQUINOVOSYL TRANSFERASE SQD2"/>
    <property type="match status" value="1"/>
</dbReference>
<dbReference type="GO" id="GO:0016757">
    <property type="term" value="F:glycosyltransferase activity"/>
    <property type="evidence" value="ECO:0007669"/>
    <property type="project" value="InterPro"/>
</dbReference>
<evidence type="ECO:0000313" key="2">
    <source>
        <dbReference type="EMBL" id="MBT1708167.1"/>
    </source>
</evidence>
<dbReference type="PANTHER" id="PTHR45947">
    <property type="entry name" value="SULFOQUINOVOSYL TRANSFERASE SQD2"/>
    <property type="match status" value="1"/>
</dbReference>
<comment type="caution">
    <text evidence="2">The sequence shown here is derived from an EMBL/GenBank/DDBJ whole genome shotgun (WGS) entry which is preliminary data.</text>
</comment>
<dbReference type="AlphaFoldDB" id="A0AAP2DY63"/>
<dbReference type="SUPFAM" id="SSF53756">
    <property type="entry name" value="UDP-Glycosyltransferase/glycogen phosphorylase"/>
    <property type="match status" value="1"/>
</dbReference>
<dbReference type="Proteomes" id="UP001319080">
    <property type="component" value="Unassembled WGS sequence"/>
</dbReference>
<dbReference type="Gene3D" id="3.40.50.2000">
    <property type="entry name" value="Glycogen Phosphorylase B"/>
    <property type="match status" value="1"/>
</dbReference>
<evidence type="ECO:0000313" key="3">
    <source>
        <dbReference type="Proteomes" id="UP001319080"/>
    </source>
</evidence>